<evidence type="ECO:0000256" key="1">
    <source>
        <dbReference type="SAM" id="MobiDB-lite"/>
    </source>
</evidence>
<proteinExistence type="predicted"/>
<evidence type="ECO:0000256" key="2">
    <source>
        <dbReference type="SAM" id="Phobius"/>
    </source>
</evidence>
<gene>
    <name evidence="3" type="ORF">ABC977_13070</name>
</gene>
<sequence>MDPSSPSKTGASTRSRFGPADGRWSVADLIDFDDYVDQDERTVRENPAIRRSLAERDRALYLGGIQEATAGVAEHSPKHRSLTLRLWLSARRTMDDEETRARQPGQLFARGQRLVTIGLGVAGVLIGMAVAAALLNYDGHRPVNVAWFVALLVVFQLALAALTATLWMSRRSTPVRGLVRDFSLLSHVMQPLLTRAMHWTQRGRAGGAAREAGEQTLIKQGQLQSHYALYGSASYLPLLIPAQVFGVAFNIGAVLATVALVWFTDLAFGWGSALDIRSETVHEIARLIALPWSPFFGEGVGYPSLAQVAGSRIQLKDPLFIFQAEHLRSWRWFLVLSLVTYGLLPRLLLLAATMLAQRRALARLPFSHARTQGLYARMITPNLEAATTGSGIGPAMPIPAAPVSPVPESPTAATATPTTSASGIPADACVLLVHIDVDELLDTGDRPRLERLLRQHTGWRVARSGTFGGSSQMTKRATDLIGSAKWQSPPPRIVLIQDGTQPPITESLSFLRTLRGTVGPQGQIVLLLVGDATEEDRLPPLSDFDFADWQRKIDQMGDPYLRLEMLAPTENGVG</sequence>
<comment type="caution">
    <text evidence="3">The sequence shown here is derived from an EMBL/GenBank/DDBJ whole genome shotgun (WGS) entry which is preliminary data.</text>
</comment>
<dbReference type="RefSeq" id="WP_369667717.1">
    <property type="nucleotide sequence ID" value="NZ_JBDKXB010000019.1"/>
</dbReference>
<feature type="compositionally biased region" description="Pro residues" evidence="1">
    <location>
        <begin position="399"/>
        <end position="408"/>
    </location>
</feature>
<evidence type="ECO:0000313" key="4">
    <source>
        <dbReference type="Proteomes" id="UP001564408"/>
    </source>
</evidence>
<dbReference type="InterPro" id="IPR021296">
    <property type="entry name" value="DUF2868"/>
</dbReference>
<feature type="compositionally biased region" description="Polar residues" evidence="1">
    <location>
        <begin position="1"/>
        <end position="15"/>
    </location>
</feature>
<feature type="transmembrane region" description="Helical" evidence="2">
    <location>
        <begin position="147"/>
        <end position="168"/>
    </location>
</feature>
<keyword evidence="2" id="KW-0812">Transmembrane</keyword>
<keyword evidence="2" id="KW-0472">Membrane</keyword>
<feature type="transmembrane region" description="Helical" evidence="2">
    <location>
        <begin position="114"/>
        <end position="135"/>
    </location>
</feature>
<dbReference type="Proteomes" id="UP001564408">
    <property type="component" value="Unassembled WGS sequence"/>
</dbReference>
<dbReference type="EMBL" id="JBDKXB010000019">
    <property type="protein sequence ID" value="MEY6433333.1"/>
    <property type="molecule type" value="Genomic_DNA"/>
</dbReference>
<reference evidence="3 4" key="1">
    <citation type="submission" date="2024-05" db="EMBL/GenBank/DDBJ databases">
        <title>Genome Sequence and Characterization of the New Strain Purple Sulfur Bacterium of Genus Thioalkalicoccus.</title>
        <authorList>
            <person name="Bryantseva I.A."/>
            <person name="Kyndt J.A."/>
            <person name="Imhoff J.F."/>
        </authorList>
    </citation>
    <scope>NUCLEOTIDE SEQUENCE [LARGE SCALE GENOMIC DNA]</scope>
    <source>
        <strain evidence="3 4">Um2</strain>
    </source>
</reference>
<feature type="transmembrane region" description="Helical" evidence="2">
    <location>
        <begin position="332"/>
        <end position="356"/>
    </location>
</feature>
<keyword evidence="4" id="KW-1185">Reference proteome</keyword>
<keyword evidence="2" id="KW-1133">Transmembrane helix</keyword>
<feature type="region of interest" description="Disordered" evidence="1">
    <location>
        <begin position="399"/>
        <end position="420"/>
    </location>
</feature>
<dbReference type="Pfam" id="PF11067">
    <property type="entry name" value="DUF2868"/>
    <property type="match status" value="1"/>
</dbReference>
<organism evidence="3 4">
    <name type="scientific">Thioalkalicoccus limnaeus</name>
    <dbReference type="NCBI Taxonomy" id="120681"/>
    <lineage>
        <taxon>Bacteria</taxon>
        <taxon>Pseudomonadati</taxon>
        <taxon>Pseudomonadota</taxon>
        <taxon>Gammaproteobacteria</taxon>
        <taxon>Chromatiales</taxon>
        <taxon>Chromatiaceae</taxon>
        <taxon>Thioalkalicoccus</taxon>
    </lineage>
</organism>
<feature type="compositionally biased region" description="Low complexity" evidence="1">
    <location>
        <begin position="409"/>
        <end position="420"/>
    </location>
</feature>
<protein>
    <submittedName>
        <fullName evidence="3">DUF2868 domain-containing protein</fullName>
    </submittedName>
</protein>
<evidence type="ECO:0000313" key="3">
    <source>
        <dbReference type="EMBL" id="MEY6433333.1"/>
    </source>
</evidence>
<feature type="transmembrane region" description="Helical" evidence="2">
    <location>
        <begin position="244"/>
        <end position="263"/>
    </location>
</feature>
<name>A0ABV4BJ54_9GAMM</name>
<accession>A0ABV4BJ54</accession>
<feature type="region of interest" description="Disordered" evidence="1">
    <location>
        <begin position="1"/>
        <end position="21"/>
    </location>
</feature>